<comment type="caution">
    <text evidence="1">The sequence shown here is derived from an EMBL/GenBank/DDBJ whole genome shotgun (WGS) entry which is preliminary data.</text>
</comment>
<evidence type="ECO:0000313" key="2">
    <source>
        <dbReference type="Proteomes" id="UP000316981"/>
    </source>
</evidence>
<dbReference type="EMBL" id="VMTP01000041">
    <property type="protein sequence ID" value="TVT85422.1"/>
    <property type="molecule type" value="Genomic_DNA"/>
</dbReference>
<dbReference type="AlphaFoldDB" id="A0A558FIT8"/>
<feature type="non-terminal residue" evidence="1">
    <location>
        <position position="42"/>
    </location>
</feature>
<accession>A0A558FIT8</accession>
<gene>
    <name evidence="1" type="ORF">FPV60_04770</name>
</gene>
<reference evidence="1 2" key="1">
    <citation type="submission" date="2019-07" db="EMBL/GenBank/DDBJ databases">
        <title>Draft Genome Sequence of the first blaOXA-58-Harboring Acinetobacter colistiniresistens clinical isolate from Brazil.</title>
        <authorList>
            <person name="Favaro L.S."/>
            <person name="Paula-Petroli S.B."/>
            <person name="Moura C.F."/>
            <person name="Tognim M.C.B."/>
            <person name="Venancio E.J."/>
            <person name="Yamada-Ogatta S.F."/>
            <person name="Carrara-Marroni F.E."/>
        </authorList>
    </citation>
    <scope>NUCLEOTIDE SEQUENCE [LARGE SCALE GENOMIC DNA]</scope>
    <source>
        <strain evidence="1 2">DL</strain>
    </source>
</reference>
<sequence>MQTNTLTTRIQVLSHQNTVFHELIKPVVRQDFEQLAKVHHVG</sequence>
<proteinExistence type="predicted"/>
<name>A0A558FIT8_9GAMM</name>
<protein>
    <submittedName>
        <fullName evidence="1">IS4 family transposase</fullName>
    </submittedName>
</protein>
<organism evidence="1 2">
    <name type="scientific">Acinetobacter colistiniresistens</name>
    <dbReference type="NCBI Taxonomy" id="280145"/>
    <lineage>
        <taxon>Bacteria</taxon>
        <taxon>Pseudomonadati</taxon>
        <taxon>Pseudomonadota</taxon>
        <taxon>Gammaproteobacteria</taxon>
        <taxon>Moraxellales</taxon>
        <taxon>Moraxellaceae</taxon>
        <taxon>Acinetobacter</taxon>
    </lineage>
</organism>
<dbReference type="Proteomes" id="UP000316981">
    <property type="component" value="Unassembled WGS sequence"/>
</dbReference>
<evidence type="ECO:0000313" key="1">
    <source>
        <dbReference type="EMBL" id="TVT85422.1"/>
    </source>
</evidence>